<sequence>MTHLIHISSGEEVLATLQDAADRLGIQAAGITLIGAVQTATISVMHKDDPKADRIRSYDQPLELSGTGEIINGEPHVHVTLCGEDLTVGGHLHGAVPRDFFVRAYVTPVTAP</sequence>
<name>A0ABQ3XTK6_9ACTN</name>
<dbReference type="SUPFAM" id="SSF117856">
    <property type="entry name" value="AF0104/ALDC/Ptd012-like"/>
    <property type="match status" value="1"/>
</dbReference>
<keyword evidence="3" id="KW-1185">Reference proteome</keyword>
<dbReference type="PROSITE" id="PS51742">
    <property type="entry name" value="PPC"/>
    <property type="match status" value="1"/>
</dbReference>
<gene>
    <name evidence="2" type="ORF">Aco03nite_102550</name>
</gene>
<dbReference type="RefSeq" id="WP_203810211.1">
    <property type="nucleotide sequence ID" value="NZ_BAAAQE010000022.1"/>
</dbReference>
<evidence type="ECO:0000313" key="2">
    <source>
        <dbReference type="EMBL" id="GID61851.1"/>
    </source>
</evidence>
<reference evidence="2 3" key="1">
    <citation type="submission" date="2021-01" db="EMBL/GenBank/DDBJ databases">
        <title>Whole genome shotgun sequence of Actinoplanes couchii NBRC 106145.</title>
        <authorList>
            <person name="Komaki H."/>
            <person name="Tamura T."/>
        </authorList>
    </citation>
    <scope>NUCLEOTIDE SEQUENCE [LARGE SCALE GENOMIC DNA]</scope>
    <source>
        <strain evidence="2 3">NBRC 106145</strain>
    </source>
</reference>
<dbReference type="InterPro" id="IPR005175">
    <property type="entry name" value="PPC_dom"/>
</dbReference>
<evidence type="ECO:0000313" key="3">
    <source>
        <dbReference type="Proteomes" id="UP000612282"/>
    </source>
</evidence>
<dbReference type="PANTHER" id="PTHR34988">
    <property type="entry name" value="PROTEIN, PUTATIVE-RELATED"/>
    <property type="match status" value="1"/>
</dbReference>
<protein>
    <recommendedName>
        <fullName evidence="1">PPC domain-containing protein</fullName>
    </recommendedName>
</protein>
<dbReference type="Proteomes" id="UP000612282">
    <property type="component" value="Unassembled WGS sequence"/>
</dbReference>
<dbReference type="PANTHER" id="PTHR34988:SF1">
    <property type="entry name" value="DNA-BINDING PROTEIN"/>
    <property type="match status" value="1"/>
</dbReference>
<dbReference type="CDD" id="cd11378">
    <property type="entry name" value="DUF296"/>
    <property type="match status" value="1"/>
</dbReference>
<evidence type="ECO:0000259" key="1">
    <source>
        <dbReference type="PROSITE" id="PS51742"/>
    </source>
</evidence>
<organism evidence="2 3">
    <name type="scientific">Actinoplanes couchii</name>
    <dbReference type="NCBI Taxonomy" id="403638"/>
    <lineage>
        <taxon>Bacteria</taxon>
        <taxon>Bacillati</taxon>
        <taxon>Actinomycetota</taxon>
        <taxon>Actinomycetes</taxon>
        <taxon>Micromonosporales</taxon>
        <taxon>Micromonosporaceae</taxon>
        <taxon>Actinoplanes</taxon>
    </lineage>
</organism>
<dbReference type="EMBL" id="BOMG01000141">
    <property type="protein sequence ID" value="GID61851.1"/>
    <property type="molecule type" value="Genomic_DNA"/>
</dbReference>
<dbReference type="Gene3D" id="3.30.1330.80">
    <property type="entry name" value="Hypothetical protein, similar to alpha- acetolactate decarboxylase, domain 2"/>
    <property type="match status" value="1"/>
</dbReference>
<proteinExistence type="predicted"/>
<comment type="caution">
    <text evidence="2">The sequence shown here is derived from an EMBL/GenBank/DDBJ whole genome shotgun (WGS) entry which is preliminary data.</text>
</comment>
<feature type="domain" description="PPC" evidence="1">
    <location>
        <begin position="1"/>
        <end position="112"/>
    </location>
</feature>
<accession>A0ABQ3XTK6</accession>
<dbReference type="Pfam" id="PF03479">
    <property type="entry name" value="PCC"/>
    <property type="match status" value="1"/>
</dbReference>